<reference evidence="2" key="1">
    <citation type="submission" date="2020-11" db="EMBL/GenBank/DDBJ databases">
        <authorList>
            <consortium name="DOE Joint Genome Institute"/>
            <person name="Ahrendt S."/>
            <person name="Riley R."/>
            <person name="Andreopoulos W."/>
            <person name="Labutti K."/>
            <person name="Pangilinan J."/>
            <person name="Ruiz-Duenas F.J."/>
            <person name="Barrasa J.M."/>
            <person name="Sanchez-Garcia M."/>
            <person name="Camarero S."/>
            <person name="Miyauchi S."/>
            <person name="Serrano A."/>
            <person name="Linde D."/>
            <person name="Babiker R."/>
            <person name="Drula E."/>
            <person name="Ayuso-Fernandez I."/>
            <person name="Pacheco R."/>
            <person name="Padilla G."/>
            <person name="Ferreira P."/>
            <person name="Barriuso J."/>
            <person name="Kellner H."/>
            <person name="Castanera R."/>
            <person name="Alfaro M."/>
            <person name="Ramirez L."/>
            <person name="Pisabarro A.G."/>
            <person name="Kuo A."/>
            <person name="Tritt A."/>
            <person name="Lipzen A."/>
            <person name="He G."/>
            <person name="Yan M."/>
            <person name="Ng V."/>
            <person name="Cullen D."/>
            <person name="Martin F."/>
            <person name="Rosso M.-N."/>
            <person name="Henrissat B."/>
            <person name="Hibbett D."/>
            <person name="Martinez A.T."/>
            <person name="Grigoriev I.V."/>
        </authorList>
    </citation>
    <scope>NUCLEOTIDE SEQUENCE</scope>
    <source>
        <strain evidence="2">AH 40177</strain>
    </source>
</reference>
<sequence length="351" mass="38291">MATSLSEASVFSVQNAVLAPVISLAACLTMAFFGFYTLLFGISVYFLCTVKNIPRWKSHLAWTISLFLVTAPGSITSISSSLRDLVVLYETMRTQDDVLAFIEFFTENETQTALVGFSYTSIVVANTLVDSLLIHRIYIIWESRLWIIVLPTIASLATNAVGLASDILRTKGFSNTTISANFDLEETGIAISPGFFYTMAGVNLVLTIMLAGRIQWAYMRIRADLGGNGSRGQKYSKTVATVIECGILYPLSLLALATTVKFQDSIAIPVDMLPVVMQMAGIAPTLIIFRTCIGRSITENIVTSSRDACSFHVQRGHTSNAICGSDTRDLSLIELQNMKEVEIDIATVNTA</sequence>
<dbReference type="EMBL" id="JADNRY010000310">
    <property type="protein sequence ID" value="KAF9059319.1"/>
    <property type="molecule type" value="Genomic_DNA"/>
</dbReference>
<feature type="transmembrane region" description="Helical" evidence="1">
    <location>
        <begin position="60"/>
        <end position="82"/>
    </location>
</feature>
<feature type="transmembrane region" description="Helical" evidence="1">
    <location>
        <begin position="145"/>
        <end position="168"/>
    </location>
</feature>
<protein>
    <submittedName>
        <fullName evidence="2">Uncharacterized protein</fullName>
    </submittedName>
</protein>
<keyword evidence="1" id="KW-0472">Membrane</keyword>
<gene>
    <name evidence="2" type="ORF">BDP27DRAFT_1453396</name>
</gene>
<name>A0A9P5P9I2_9AGAR</name>
<proteinExistence type="predicted"/>
<feature type="transmembrane region" description="Helical" evidence="1">
    <location>
        <begin position="113"/>
        <end position="133"/>
    </location>
</feature>
<accession>A0A9P5P9I2</accession>
<comment type="caution">
    <text evidence="2">The sequence shown here is derived from an EMBL/GenBank/DDBJ whole genome shotgun (WGS) entry which is preliminary data.</text>
</comment>
<dbReference type="Proteomes" id="UP000772434">
    <property type="component" value="Unassembled WGS sequence"/>
</dbReference>
<organism evidence="2 3">
    <name type="scientific">Rhodocollybia butyracea</name>
    <dbReference type="NCBI Taxonomy" id="206335"/>
    <lineage>
        <taxon>Eukaryota</taxon>
        <taxon>Fungi</taxon>
        <taxon>Dikarya</taxon>
        <taxon>Basidiomycota</taxon>
        <taxon>Agaricomycotina</taxon>
        <taxon>Agaricomycetes</taxon>
        <taxon>Agaricomycetidae</taxon>
        <taxon>Agaricales</taxon>
        <taxon>Marasmiineae</taxon>
        <taxon>Omphalotaceae</taxon>
        <taxon>Rhodocollybia</taxon>
    </lineage>
</organism>
<keyword evidence="3" id="KW-1185">Reference proteome</keyword>
<feature type="transmembrane region" description="Helical" evidence="1">
    <location>
        <begin position="266"/>
        <end position="289"/>
    </location>
</feature>
<feature type="transmembrane region" description="Helical" evidence="1">
    <location>
        <begin position="20"/>
        <end position="48"/>
    </location>
</feature>
<feature type="transmembrane region" description="Helical" evidence="1">
    <location>
        <begin position="188"/>
        <end position="212"/>
    </location>
</feature>
<feature type="transmembrane region" description="Helical" evidence="1">
    <location>
        <begin position="239"/>
        <end position="260"/>
    </location>
</feature>
<keyword evidence="1" id="KW-0812">Transmembrane</keyword>
<evidence type="ECO:0000256" key="1">
    <source>
        <dbReference type="SAM" id="Phobius"/>
    </source>
</evidence>
<evidence type="ECO:0000313" key="2">
    <source>
        <dbReference type="EMBL" id="KAF9059319.1"/>
    </source>
</evidence>
<keyword evidence="1" id="KW-1133">Transmembrane helix</keyword>
<dbReference type="AlphaFoldDB" id="A0A9P5P9I2"/>
<dbReference type="OrthoDB" id="3039972at2759"/>
<evidence type="ECO:0000313" key="3">
    <source>
        <dbReference type="Proteomes" id="UP000772434"/>
    </source>
</evidence>